<dbReference type="Gene3D" id="3.30.450.20">
    <property type="entry name" value="PAS domain"/>
    <property type="match status" value="2"/>
</dbReference>
<dbReference type="Pfam" id="PF00989">
    <property type="entry name" value="PAS"/>
    <property type="match status" value="1"/>
</dbReference>
<dbReference type="Pfam" id="PF13185">
    <property type="entry name" value="GAF_2"/>
    <property type="match status" value="1"/>
</dbReference>
<keyword evidence="2" id="KW-0804">Transcription</keyword>
<dbReference type="InterPro" id="IPR000014">
    <property type="entry name" value="PAS"/>
</dbReference>
<protein>
    <submittedName>
        <fullName evidence="5">Bacterio-opsin activator-like protein</fullName>
    </submittedName>
</protein>
<comment type="caution">
    <text evidence="5">The sequence shown here is derived from an EMBL/GenBank/DDBJ whole genome shotgun (WGS) entry which is preliminary data.</text>
</comment>
<feature type="domain" description="PAS" evidence="4">
    <location>
        <begin position="146"/>
        <end position="215"/>
    </location>
</feature>
<gene>
    <name evidence="5" type="ORF">C437_11278</name>
</gene>
<dbReference type="InterPro" id="IPR013767">
    <property type="entry name" value="PAS_fold"/>
</dbReference>
<dbReference type="SUPFAM" id="SSF55781">
    <property type="entry name" value="GAF domain-like"/>
    <property type="match status" value="2"/>
</dbReference>
<feature type="domain" description="PAS" evidence="4">
    <location>
        <begin position="30"/>
        <end position="97"/>
    </location>
</feature>
<dbReference type="InterPro" id="IPR029016">
    <property type="entry name" value="GAF-like_dom_sf"/>
</dbReference>
<evidence type="ECO:0000259" key="4">
    <source>
        <dbReference type="SMART" id="SM00091"/>
    </source>
</evidence>
<dbReference type="PANTHER" id="PTHR34236:SF1">
    <property type="entry name" value="DIMETHYL SULFOXIDE REDUCTASE TRANSCRIPTIONAL ACTIVATOR"/>
    <property type="match status" value="1"/>
</dbReference>
<keyword evidence="6" id="KW-1185">Reference proteome</keyword>
<dbReference type="Pfam" id="PF13426">
    <property type="entry name" value="PAS_9"/>
    <property type="match status" value="1"/>
</dbReference>
<name>M0JC33_HALVA</name>
<evidence type="ECO:0000313" key="5">
    <source>
        <dbReference type="EMBL" id="EMA06682.1"/>
    </source>
</evidence>
<evidence type="ECO:0000256" key="3">
    <source>
        <dbReference type="SAM" id="MobiDB-lite"/>
    </source>
</evidence>
<dbReference type="SMART" id="SM00091">
    <property type="entry name" value="PAS"/>
    <property type="match status" value="2"/>
</dbReference>
<proteinExistence type="predicted"/>
<dbReference type="SUPFAM" id="SSF55785">
    <property type="entry name" value="PYP-like sensor domain (PAS domain)"/>
    <property type="match status" value="2"/>
</dbReference>
<dbReference type="Proteomes" id="UP000011534">
    <property type="component" value="Unassembled WGS sequence"/>
</dbReference>
<evidence type="ECO:0000256" key="2">
    <source>
        <dbReference type="ARBA" id="ARBA00023163"/>
    </source>
</evidence>
<dbReference type="PANTHER" id="PTHR34236">
    <property type="entry name" value="DIMETHYL SULFOXIDE REDUCTASE TRANSCRIPTIONAL ACTIVATOR"/>
    <property type="match status" value="1"/>
</dbReference>
<dbReference type="Pfam" id="PF04967">
    <property type="entry name" value="HTH_10"/>
    <property type="match status" value="1"/>
</dbReference>
<dbReference type="EMBL" id="AOLQ01000042">
    <property type="protein sequence ID" value="EMA06682.1"/>
    <property type="molecule type" value="Genomic_DNA"/>
</dbReference>
<dbReference type="GO" id="GO:0006355">
    <property type="term" value="P:regulation of DNA-templated transcription"/>
    <property type="evidence" value="ECO:0007669"/>
    <property type="project" value="InterPro"/>
</dbReference>
<dbReference type="CDD" id="cd00130">
    <property type="entry name" value="PAS"/>
    <property type="match status" value="1"/>
</dbReference>
<dbReference type="Pfam" id="PF15915">
    <property type="entry name" value="BAT"/>
    <property type="match status" value="1"/>
</dbReference>
<keyword evidence="1" id="KW-0805">Transcription regulation</keyword>
<organism evidence="5 6">
    <name type="scientific">Haloarcula vallismortis ATCC 29715</name>
    <dbReference type="NCBI Taxonomy" id="662477"/>
    <lineage>
        <taxon>Archaea</taxon>
        <taxon>Methanobacteriati</taxon>
        <taxon>Methanobacteriota</taxon>
        <taxon>Stenosarchaea group</taxon>
        <taxon>Halobacteria</taxon>
        <taxon>Halobacteriales</taxon>
        <taxon>Haloarculaceae</taxon>
        <taxon>Haloarcula</taxon>
    </lineage>
</organism>
<dbReference type="InterPro" id="IPR035965">
    <property type="entry name" value="PAS-like_dom_sf"/>
</dbReference>
<sequence length="822" mass="90719">MPWNGMEKPVGGTDENEQAARDTPAQQSPPVLLETLAARMPEPVVVAAANGEIQTGNDHLCDLLDSDPSDIFGSRIGAFFPDLTDVDLRAHCSQSPGTPLTSSCSAGDTERWVEIAFEPQQWDGEELYLGIVHDITERHERTEMLEQYERIVETIEDGIYTLDESFTMQTVNSAVESMTGYDKDTLVGSNATLLADESVIEEAAEMSRQFIEGERDVGTLTTDLRTADGDTLPIETKFTTYDREDGSYRQVGVVRDISDRKRFEETLAALHESTRKLLHTETKTAVAEQILDTAVGVLELPDVEIYLFDRSDNTLRSVGDAETDRSASIGPGGSTVWDVFVQDSPVEIAPGERIDLGAGPVTADAKRLCLPLEDHGVFYIELGEQHGDTRTREMVDLLAASAEAALARVDRETTLREREAERREQNRELRRLKQVNAIIRRIDQVLVDAETTEEIEQAVCDQLADSQWFSFAWLGRQDATELVPRAWAGDTASYLDAISLSLERDGGPPAVQTAQSEAMTVVPSAADNLRGDHWRTEALSREFQSALSIPLEYDSFVYGVLTVYADQEGGFDEMLQEVFAELGETIANAIREVESRQRRAGDGTVELELSLSAPQSFLTHLADRVGVSVVCEGAVQRSDGAIRLFLAISDCDPEVVEEQLLSMARVDTARPISTDQLDGLYEVVVTGQTVAETLLEQGGRLKSIRTSTGGLTATVVVSGETDVRQFVEQLGERYANVTLIARRDSTQSDSQRDGTVRSALEEQLTDRQFEVLQTAYLSGFFDWPRETTGQEIASSLDVSQPTVNRHLRVSERKLLELVFGDS</sequence>
<accession>M0JC33</accession>
<dbReference type="Gene3D" id="1.10.10.10">
    <property type="entry name" value="Winged helix-like DNA-binding domain superfamily/Winged helix DNA-binding domain"/>
    <property type="match status" value="1"/>
</dbReference>
<dbReference type="NCBIfam" id="TIGR00229">
    <property type="entry name" value="sensory_box"/>
    <property type="match status" value="1"/>
</dbReference>
<dbReference type="InterPro" id="IPR007050">
    <property type="entry name" value="HTH_bacterioopsin"/>
</dbReference>
<dbReference type="AlphaFoldDB" id="M0JC33"/>
<dbReference type="PATRIC" id="fig|662477.6.peg.2186"/>
<dbReference type="InterPro" id="IPR036388">
    <property type="entry name" value="WH-like_DNA-bd_sf"/>
</dbReference>
<dbReference type="SUPFAM" id="SSF88659">
    <property type="entry name" value="Sigma3 and sigma4 domains of RNA polymerase sigma factors"/>
    <property type="match status" value="1"/>
</dbReference>
<feature type="region of interest" description="Disordered" evidence="3">
    <location>
        <begin position="1"/>
        <end position="28"/>
    </location>
</feature>
<dbReference type="InterPro" id="IPR003018">
    <property type="entry name" value="GAF"/>
</dbReference>
<dbReference type="InterPro" id="IPR031803">
    <property type="entry name" value="BAT_GAF/HTH-assoc"/>
</dbReference>
<dbReference type="Gene3D" id="3.30.450.40">
    <property type="match status" value="1"/>
</dbReference>
<dbReference type="InterPro" id="IPR013324">
    <property type="entry name" value="RNA_pol_sigma_r3/r4-like"/>
</dbReference>
<reference evidence="5 6" key="1">
    <citation type="journal article" date="2014" name="PLoS Genet.">
        <title>Phylogenetically driven sequencing of extremely halophilic archaea reveals strategies for static and dynamic osmo-response.</title>
        <authorList>
            <person name="Becker E.A."/>
            <person name="Seitzer P.M."/>
            <person name="Tritt A."/>
            <person name="Larsen D."/>
            <person name="Krusor M."/>
            <person name="Yao A.I."/>
            <person name="Wu D."/>
            <person name="Madern D."/>
            <person name="Eisen J.A."/>
            <person name="Darling A.E."/>
            <person name="Facciotti M.T."/>
        </authorList>
    </citation>
    <scope>NUCLEOTIDE SEQUENCE [LARGE SCALE GENOMIC DNA]</scope>
    <source>
        <strain evidence="5 6">ATCC 29715</strain>
    </source>
</reference>
<evidence type="ECO:0000256" key="1">
    <source>
        <dbReference type="ARBA" id="ARBA00023015"/>
    </source>
</evidence>
<evidence type="ECO:0000313" key="6">
    <source>
        <dbReference type="Proteomes" id="UP000011534"/>
    </source>
</evidence>